<evidence type="ECO:0000313" key="3">
    <source>
        <dbReference type="Proteomes" id="UP000027195"/>
    </source>
</evidence>
<dbReference type="Proteomes" id="UP000027195">
    <property type="component" value="Unassembled WGS sequence"/>
</dbReference>
<feature type="compositionally biased region" description="Basic and acidic residues" evidence="1">
    <location>
        <begin position="90"/>
        <end position="101"/>
    </location>
</feature>
<name>A0A067NB00_BOTB1</name>
<protein>
    <submittedName>
        <fullName evidence="2">Uncharacterized protein</fullName>
    </submittedName>
</protein>
<dbReference type="EMBL" id="KL198016">
    <property type="protein sequence ID" value="KDQ21287.1"/>
    <property type="molecule type" value="Genomic_DNA"/>
</dbReference>
<accession>A0A067NB00</accession>
<evidence type="ECO:0000313" key="2">
    <source>
        <dbReference type="EMBL" id="KDQ21287.1"/>
    </source>
</evidence>
<sequence>MCLGGAAFESAAVSAIGSAPTEAFAGVFAGDPEPLSPPVEPTLGLVAGDGSEDNIAGTLEIVTSSDGPMSRGLEFEVGSNAPGGLGSGRGDWDSRSRRPLA</sequence>
<dbReference type="AlphaFoldDB" id="A0A067NB00"/>
<dbReference type="InParanoid" id="A0A067NB00"/>
<reference evidence="3" key="1">
    <citation type="journal article" date="2014" name="Proc. Natl. Acad. Sci. U.S.A.">
        <title>Extensive sampling of basidiomycete genomes demonstrates inadequacy of the white-rot/brown-rot paradigm for wood decay fungi.</title>
        <authorList>
            <person name="Riley R."/>
            <person name="Salamov A.A."/>
            <person name="Brown D.W."/>
            <person name="Nagy L.G."/>
            <person name="Floudas D."/>
            <person name="Held B.W."/>
            <person name="Levasseur A."/>
            <person name="Lombard V."/>
            <person name="Morin E."/>
            <person name="Otillar R."/>
            <person name="Lindquist E.A."/>
            <person name="Sun H."/>
            <person name="LaButti K.M."/>
            <person name="Schmutz J."/>
            <person name="Jabbour D."/>
            <person name="Luo H."/>
            <person name="Baker S.E."/>
            <person name="Pisabarro A.G."/>
            <person name="Walton J.D."/>
            <person name="Blanchette R.A."/>
            <person name="Henrissat B."/>
            <person name="Martin F."/>
            <person name="Cullen D."/>
            <person name="Hibbett D.S."/>
            <person name="Grigoriev I.V."/>
        </authorList>
    </citation>
    <scope>NUCLEOTIDE SEQUENCE [LARGE SCALE GENOMIC DNA]</scope>
    <source>
        <strain evidence="3">FD-172 SS1</strain>
    </source>
</reference>
<proteinExistence type="predicted"/>
<gene>
    <name evidence="2" type="ORF">BOTBODRAFT_25712</name>
</gene>
<evidence type="ECO:0000256" key="1">
    <source>
        <dbReference type="SAM" id="MobiDB-lite"/>
    </source>
</evidence>
<dbReference type="HOGENOM" id="CLU_2291226_0_0_1"/>
<organism evidence="2 3">
    <name type="scientific">Botryobasidium botryosum (strain FD-172 SS1)</name>
    <dbReference type="NCBI Taxonomy" id="930990"/>
    <lineage>
        <taxon>Eukaryota</taxon>
        <taxon>Fungi</taxon>
        <taxon>Dikarya</taxon>
        <taxon>Basidiomycota</taxon>
        <taxon>Agaricomycotina</taxon>
        <taxon>Agaricomycetes</taxon>
        <taxon>Cantharellales</taxon>
        <taxon>Botryobasidiaceae</taxon>
        <taxon>Botryobasidium</taxon>
    </lineage>
</organism>
<feature type="region of interest" description="Disordered" evidence="1">
    <location>
        <begin position="65"/>
        <end position="101"/>
    </location>
</feature>
<keyword evidence="3" id="KW-1185">Reference proteome</keyword>